<feature type="domain" description="Shikimate dehydrogenase substrate binding N-terminal" evidence="4">
    <location>
        <begin position="6"/>
        <end position="88"/>
    </location>
</feature>
<evidence type="ECO:0000256" key="2">
    <source>
        <dbReference type="ARBA" id="ARBA00023002"/>
    </source>
</evidence>
<proteinExistence type="predicted"/>
<dbReference type="InterPro" id="IPR013708">
    <property type="entry name" value="Shikimate_DH-bd_N"/>
</dbReference>
<keyword evidence="2" id="KW-0560">Oxidoreductase</keyword>
<dbReference type="Gene3D" id="3.40.50.720">
    <property type="entry name" value="NAD(P)-binding Rossmann-like Domain"/>
    <property type="match status" value="1"/>
</dbReference>
<dbReference type="PANTHER" id="PTHR21089">
    <property type="entry name" value="SHIKIMATE DEHYDROGENASE"/>
    <property type="match status" value="1"/>
</dbReference>
<keyword evidence="3" id="KW-0057">Aromatic amino acid biosynthesis</keyword>
<sequence>MRLFGLIGNPLTHSFSKKYFTEKFEREGLTDCRYELFPISSIEELPKLLRDHPELCGLNVTIPYKEQVLSYLNEENELVQAIRACNCIDLQSGRLKGYNTDVLGFEQSLRQLFQPHHKKALILGTGGVSKAVQYILQKMGLAYRYVSRKPGVHNFSYEQLTADVMQEYTLIVNTTPLGTYPNITEAPQIPYKALTSDHYLFDMVYNPSQTLFLKMGEERGAVVKNGYDMLEIQADESWKIWSRV</sequence>
<dbReference type="CDD" id="cd01065">
    <property type="entry name" value="NAD_bind_Shikimate_DH"/>
    <property type="match status" value="1"/>
</dbReference>
<evidence type="ECO:0000256" key="1">
    <source>
        <dbReference type="ARBA" id="ARBA00004871"/>
    </source>
</evidence>
<dbReference type="PANTHER" id="PTHR21089:SF1">
    <property type="entry name" value="BIFUNCTIONAL 3-DEHYDROQUINATE DEHYDRATASE_SHIKIMATE DEHYDROGENASE, CHLOROPLASTIC"/>
    <property type="match status" value="1"/>
</dbReference>
<evidence type="ECO:0000259" key="4">
    <source>
        <dbReference type="Pfam" id="PF08501"/>
    </source>
</evidence>
<dbReference type="Pfam" id="PF08501">
    <property type="entry name" value="Shikimate_dh_N"/>
    <property type="match status" value="1"/>
</dbReference>
<keyword evidence="6" id="KW-1185">Reference proteome</keyword>
<comment type="pathway">
    <text evidence="1">Metabolic intermediate biosynthesis; chorismate biosynthesis; chorismate from D-erythrose 4-phosphate and phosphoenolpyruvate: step 4/7.</text>
</comment>
<evidence type="ECO:0000313" key="5">
    <source>
        <dbReference type="EMBL" id="MCG2614985.1"/>
    </source>
</evidence>
<dbReference type="InterPro" id="IPR046346">
    <property type="entry name" value="Aminoacid_DH-like_N_sf"/>
</dbReference>
<name>A0ABS9KRT6_9BACT</name>
<accession>A0ABS9KRT6</accession>
<organism evidence="5 6">
    <name type="scientific">Terrimonas ginsenosidimutans</name>
    <dbReference type="NCBI Taxonomy" id="2908004"/>
    <lineage>
        <taxon>Bacteria</taxon>
        <taxon>Pseudomonadati</taxon>
        <taxon>Bacteroidota</taxon>
        <taxon>Chitinophagia</taxon>
        <taxon>Chitinophagales</taxon>
        <taxon>Chitinophagaceae</taxon>
        <taxon>Terrimonas</taxon>
    </lineage>
</organism>
<keyword evidence="3" id="KW-0028">Amino-acid biosynthesis</keyword>
<evidence type="ECO:0000313" key="6">
    <source>
        <dbReference type="Proteomes" id="UP001165367"/>
    </source>
</evidence>
<evidence type="ECO:0000256" key="3">
    <source>
        <dbReference type="ARBA" id="ARBA00023141"/>
    </source>
</evidence>
<reference evidence="5" key="1">
    <citation type="submission" date="2022-01" db="EMBL/GenBank/DDBJ databases">
        <authorList>
            <person name="Jo J.-H."/>
            <person name="Im W.-T."/>
        </authorList>
    </citation>
    <scope>NUCLEOTIDE SEQUENCE</scope>
    <source>
        <strain evidence="5">NA20</strain>
    </source>
</reference>
<dbReference type="EMBL" id="JAKLTR010000006">
    <property type="protein sequence ID" value="MCG2614985.1"/>
    <property type="molecule type" value="Genomic_DNA"/>
</dbReference>
<dbReference type="SUPFAM" id="SSF53223">
    <property type="entry name" value="Aminoacid dehydrogenase-like, N-terminal domain"/>
    <property type="match status" value="1"/>
</dbReference>
<dbReference type="RefSeq" id="WP_237871906.1">
    <property type="nucleotide sequence ID" value="NZ_JAKLTR010000006.1"/>
</dbReference>
<dbReference type="InterPro" id="IPR036291">
    <property type="entry name" value="NAD(P)-bd_dom_sf"/>
</dbReference>
<dbReference type="Proteomes" id="UP001165367">
    <property type="component" value="Unassembled WGS sequence"/>
</dbReference>
<dbReference type="InterPro" id="IPR022893">
    <property type="entry name" value="Shikimate_DH_fam"/>
</dbReference>
<gene>
    <name evidence="5" type="ORF">LZZ85_11860</name>
</gene>
<dbReference type="Gene3D" id="3.40.50.10860">
    <property type="entry name" value="Leucine Dehydrogenase, chain A, domain 1"/>
    <property type="match status" value="1"/>
</dbReference>
<dbReference type="SUPFAM" id="SSF51735">
    <property type="entry name" value="NAD(P)-binding Rossmann-fold domains"/>
    <property type="match status" value="1"/>
</dbReference>
<comment type="caution">
    <text evidence="5">The sequence shown here is derived from an EMBL/GenBank/DDBJ whole genome shotgun (WGS) entry which is preliminary data.</text>
</comment>
<protein>
    <submittedName>
        <fullName evidence="5">Shikimate dehydrogenase</fullName>
    </submittedName>
</protein>